<name>A0ABQ8R104_FUSEQ</name>
<gene>
    <name evidence="1" type="ORF">NW768_010243</name>
</gene>
<evidence type="ECO:0000313" key="2">
    <source>
        <dbReference type="Proteomes" id="UP001152024"/>
    </source>
</evidence>
<reference evidence="1" key="1">
    <citation type="submission" date="2022-09" db="EMBL/GenBank/DDBJ databases">
        <title>Fusarium specimens isolated from Avocado Roots.</title>
        <authorList>
            <person name="Stajich J."/>
            <person name="Roper C."/>
            <person name="Heimlech-Rivalta G."/>
        </authorList>
    </citation>
    <scope>NUCLEOTIDE SEQUENCE</scope>
    <source>
        <strain evidence="1">CF00095</strain>
    </source>
</reference>
<keyword evidence="2" id="KW-1185">Reference proteome</keyword>
<dbReference type="EMBL" id="JAOQBH010000019">
    <property type="protein sequence ID" value="KAJ4122798.1"/>
    <property type="molecule type" value="Genomic_DNA"/>
</dbReference>
<accession>A0ABQ8R104</accession>
<proteinExistence type="predicted"/>
<dbReference type="Proteomes" id="UP001152024">
    <property type="component" value="Unassembled WGS sequence"/>
</dbReference>
<protein>
    <submittedName>
        <fullName evidence="1">Uncharacterized protein</fullName>
    </submittedName>
</protein>
<comment type="caution">
    <text evidence="1">The sequence shown here is derived from an EMBL/GenBank/DDBJ whole genome shotgun (WGS) entry which is preliminary data.</text>
</comment>
<organism evidence="1 2">
    <name type="scientific">Fusarium equiseti</name>
    <name type="common">Fusarium scirpi</name>
    <dbReference type="NCBI Taxonomy" id="61235"/>
    <lineage>
        <taxon>Eukaryota</taxon>
        <taxon>Fungi</taxon>
        <taxon>Dikarya</taxon>
        <taxon>Ascomycota</taxon>
        <taxon>Pezizomycotina</taxon>
        <taxon>Sordariomycetes</taxon>
        <taxon>Hypocreomycetidae</taxon>
        <taxon>Hypocreales</taxon>
        <taxon>Nectriaceae</taxon>
        <taxon>Fusarium</taxon>
        <taxon>Fusarium incarnatum-equiseti species complex</taxon>
    </lineage>
</organism>
<evidence type="ECO:0000313" key="1">
    <source>
        <dbReference type="EMBL" id="KAJ4122798.1"/>
    </source>
</evidence>
<sequence>MVNKIYFGVGAKAPDGEVVPVQTYPARPQVYAHVFSKPKYYIALGNYEPGSIVDATTLGEVLLVDFYGSPGHNATFTLNESNGYNAADNVNASGIKWRVGEKY</sequence>